<gene>
    <name evidence="4" type="ORF">CDD80_4685</name>
</gene>
<dbReference type="SUPFAM" id="SSF48403">
    <property type="entry name" value="Ankyrin repeat"/>
    <property type="match status" value="2"/>
</dbReference>
<evidence type="ECO:0000256" key="2">
    <source>
        <dbReference type="SAM" id="MobiDB-lite"/>
    </source>
</evidence>
<dbReference type="GO" id="GO:0007165">
    <property type="term" value="P:signal transduction"/>
    <property type="evidence" value="ECO:0007669"/>
    <property type="project" value="TreeGrafter"/>
</dbReference>
<dbReference type="InterPro" id="IPR050167">
    <property type="entry name" value="Ser_Thr_protein_kinase"/>
</dbReference>
<comment type="caution">
    <text evidence="4">The sequence shown here is derived from an EMBL/GenBank/DDBJ whole genome shotgun (WGS) entry which is preliminary data.</text>
</comment>
<feature type="region of interest" description="Disordered" evidence="2">
    <location>
        <begin position="1"/>
        <end position="51"/>
    </location>
</feature>
<dbReference type="SMART" id="SM00248">
    <property type="entry name" value="ANK"/>
    <property type="match status" value="6"/>
</dbReference>
<dbReference type="STRING" id="2004952.A0A2C5YTV2"/>
<sequence length="1235" mass="134745">MTDSTTPAPSAQSSSSSAYTYPSTFPNTTPSIPKPPSQPQSQTPSTPSPSPTGAFASFICHVAHLEKALQSAHSFFDNPLHKPSSRTRLGHGTSFLVDRVELQPGRYAVIKTVRQSQHSPTQWRDVLLEIRVLLHKPIRYHPNIVRLLDIGWDGSSEIASPFPALIQEYAEFGTLARIQGGGCLPLSFAVKQKLCYDVGRGLSILHGCGIVHGDLKHENVLVFANRYDTPAGQPYTAKVADFGGSVMDMTDQHSVPMNTFPYEAPEIGQKLSIEGVKKTDVFSYGMLIWRCMLDCQDVLSAINFSLPPGPPSTQHRTLLNKLKTADHVLESAITSLSQHPTTRSLPSQSLNLIVGALLFTLRGDASLRALDRAQARLRGMTASASLDYVLIKDMANRGLADGQRRRTPGRHGIDVDGVGYALGRVAGDDYDAQNNLPGFRPDLPQPETAGFLFEPLKLRRLLDWEQQQDMVAEFKAAAMVEKRAGTTTVAAGLEPWSAAFFLYQSFLSGFGVVVDGAEACRWLRSAAAASEETASVDYLAGAWLVRAHRALGVVNPLTRGEQMDYLYWGLIRGHRHCSTDARAVMESEDDAGRRSVLEDRMFEARYNHLSRTGGTGLPFFISRRLTRRWDTPEISVLDDLIRAELGEGYDSSLRQGLHPTEAIPIEPAPEQGHKLDTIFVNNKGHGLLHLVATLGNVTILQHLHRTYKCNLNLSNQSHSDTPLTCACRAGNMACALYLVENGADANGTQFGEESPLHCIVNFADADMDVIVGMLVAAGADMEKASNASRKDVRAVLADWEDSGSMRCSPLGRAVLYQSLYAVELLLRHGADPWARPTDSKMVVMAPVELAAVLTLPDILQAMLSHADADSTPLFDECGMLRTAHSASLTPYDALSLQSRIIRCGSLYKTNLMRTLRILRDRRLRLGLRADESSPGAQLCAEIELGNRDIVEALLDLGHHVNVHTNSSVRAIGYLAAAHADSHSSIVMSPLVNESKDLSAVHVVAGCRSRDWNEYSQISERIVQLVLEMFPTAEALGGHHVHPSVGTPLTAAVLAGNKSVVALLMESSFRHDVDRAVSVEYQLDGVSVRESLTPRELASKMAHDLTQRLTLSNPSSSAKDLNQLITTSEIMQQLASNNQDREAQVASSNLSKTIRAIKAQANSSHPQDPTASLPVDLSVVCEEKASGWREGVEMTEVMAHRTFLKAFRSADGPFGDGITGAMDKAFNKRPAELRSS</sequence>
<evidence type="ECO:0000313" key="4">
    <source>
        <dbReference type="EMBL" id="PHH72207.1"/>
    </source>
</evidence>
<dbReference type="InterPro" id="IPR011009">
    <property type="entry name" value="Kinase-like_dom_sf"/>
</dbReference>
<dbReference type="PROSITE" id="PS00108">
    <property type="entry name" value="PROTEIN_KINASE_ST"/>
    <property type="match status" value="1"/>
</dbReference>
<reference evidence="4 5" key="1">
    <citation type="submission" date="2017-06" db="EMBL/GenBank/DDBJ databases">
        <title>Ant-infecting Ophiocordyceps genomes reveal a high diversity of potential behavioral manipulation genes and a possible major role for enterotoxins.</title>
        <authorList>
            <person name="De Bekker C."/>
            <person name="Evans H.C."/>
            <person name="Brachmann A."/>
            <person name="Hughes D.P."/>
        </authorList>
    </citation>
    <scope>NUCLEOTIDE SEQUENCE [LARGE SCALE GENOMIC DNA]</scope>
    <source>
        <strain evidence="4 5">Map16</strain>
    </source>
</reference>
<feature type="compositionally biased region" description="Low complexity" evidence="2">
    <location>
        <begin position="1"/>
        <end position="31"/>
    </location>
</feature>
<feature type="domain" description="Protein kinase" evidence="3">
    <location>
        <begin position="83"/>
        <end position="377"/>
    </location>
</feature>
<dbReference type="PANTHER" id="PTHR23257:SF963">
    <property type="entry name" value="AT08303P"/>
    <property type="match status" value="1"/>
</dbReference>
<dbReference type="GO" id="GO:0005737">
    <property type="term" value="C:cytoplasm"/>
    <property type="evidence" value="ECO:0007669"/>
    <property type="project" value="TreeGrafter"/>
</dbReference>
<dbReference type="SUPFAM" id="SSF56112">
    <property type="entry name" value="Protein kinase-like (PK-like)"/>
    <property type="match status" value="1"/>
</dbReference>
<proteinExistence type="predicted"/>
<dbReference type="EMBL" id="NJES01000438">
    <property type="protein sequence ID" value="PHH72207.1"/>
    <property type="molecule type" value="Genomic_DNA"/>
</dbReference>
<evidence type="ECO:0000256" key="1">
    <source>
        <dbReference type="PROSITE-ProRule" id="PRU00023"/>
    </source>
</evidence>
<dbReference type="Proteomes" id="UP000226431">
    <property type="component" value="Unassembled WGS sequence"/>
</dbReference>
<dbReference type="InterPro" id="IPR002110">
    <property type="entry name" value="Ankyrin_rpt"/>
</dbReference>
<dbReference type="OrthoDB" id="4062651at2759"/>
<protein>
    <recommendedName>
        <fullName evidence="3">Protein kinase domain-containing protein</fullName>
    </recommendedName>
</protein>
<dbReference type="Gene3D" id="1.25.40.20">
    <property type="entry name" value="Ankyrin repeat-containing domain"/>
    <property type="match status" value="2"/>
</dbReference>
<dbReference type="PROSITE" id="PS50011">
    <property type="entry name" value="PROTEIN_KINASE_DOM"/>
    <property type="match status" value="1"/>
</dbReference>
<evidence type="ECO:0000259" key="3">
    <source>
        <dbReference type="PROSITE" id="PS50011"/>
    </source>
</evidence>
<dbReference type="GO" id="GO:0004672">
    <property type="term" value="F:protein kinase activity"/>
    <property type="evidence" value="ECO:0007669"/>
    <property type="project" value="InterPro"/>
</dbReference>
<dbReference type="GO" id="GO:0005524">
    <property type="term" value="F:ATP binding"/>
    <property type="evidence" value="ECO:0007669"/>
    <property type="project" value="InterPro"/>
</dbReference>
<feature type="repeat" description="ANK" evidence="1">
    <location>
        <begin position="718"/>
        <end position="750"/>
    </location>
</feature>
<dbReference type="PANTHER" id="PTHR23257">
    <property type="entry name" value="SERINE-THREONINE PROTEIN KINASE"/>
    <property type="match status" value="1"/>
</dbReference>
<dbReference type="Gene3D" id="1.10.510.10">
    <property type="entry name" value="Transferase(Phosphotransferase) domain 1"/>
    <property type="match status" value="1"/>
</dbReference>
<dbReference type="PROSITE" id="PS50297">
    <property type="entry name" value="ANK_REP_REGION"/>
    <property type="match status" value="1"/>
</dbReference>
<dbReference type="Pfam" id="PF00069">
    <property type="entry name" value="Pkinase"/>
    <property type="match status" value="1"/>
</dbReference>
<dbReference type="InterPro" id="IPR008271">
    <property type="entry name" value="Ser/Thr_kinase_AS"/>
</dbReference>
<dbReference type="InterPro" id="IPR036770">
    <property type="entry name" value="Ankyrin_rpt-contain_sf"/>
</dbReference>
<accession>A0A2C5YTV2</accession>
<keyword evidence="1" id="KW-0040">ANK repeat</keyword>
<name>A0A2C5YTV2_9HYPO</name>
<evidence type="ECO:0000313" key="5">
    <source>
        <dbReference type="Proteomes" id="UP000226431"/>
    </source>
</evidence>
<dbReference type="Pfam" id="PF12796">
    <property type="entry name" value="Ank_2"/>
    <property type="match status" value="1"/>
</dbReference>
<dbReference type="AlphaFoldDB" id="A0A2C5YTV2"/>
<dbReference type="CDD" id="cd00180">
    <property type="entry name" value="PKc"/>
    <property type="match status" value="1"/>
</dbReference>
<keyword evidence="5" id="KW-1185">Reference proteome</keyword>
<dbReference type="InterPro" id="IPR000719">
    <property type="entry name" value="Prot_kinase_dom"/>
</dbReference>
<dbReference type="SMART" id="SM00220">
    <property type="entry name" value="S_TKc"/>
    <property type="match status" value="1"/>
</dbReference>
<organism evidence="4 5">
    <name type="scientific">Ophiocordyceps camponoti-rufipedis</name>
    <dbReference type="NCBI Taxonomy" id="2004952"/>
    <lineage>
        <taxon>Eukaryota</taxon>
        <taxon>Fungi</taxon>
        <taxon>Dikarya</taxon>
        <taxon>Ascomycota</taxon>
        <taxon>Pezizomycotina</taxon>
        <taxon>Sordariomycetes</taxon>
        <taxon>Hypocreomycetidae</taxon>
        <taxon>Hypocreales</taxon>
        <taxon>Ophiocordycipitaceae</taxon>
        <taxon>Ophiocordyceps</taxon>
    </lineage>
</organism>
<dbReference type="PROSITE" id="PS50088">
    <property type="entry name" value="ANK_REPEAT"/>
    <property type="match status" value="1"/>
</dbReference>